<comment type="subcellular location">
    <subcellularLocation>
        <location evidence="1">Membrane</location>
        <topology evidence="1">Multi-pass membrane protein</topology>
    </subcellularLocation>
</comment>
<dbReference type="PANTHER" id="PTHR38459:SF1">
    <property type="entry name" value="PROPHAGE BACTOPRENOL-LINKED GLUCOSE TRANSLOCASE HOMOLOG"/>
    <property type="match status" value="1"/>
</dbReference>
<keyword evidence="5 6" id="KW-0472">Membrane</keyword>
<organism evidence="8 9">
    <name type="scientific">Fictibacillus fluitans</name>
    <dbReference type="NCBI Taxonomy" id="3058422"/>
    <lineage>
        <taxon>Bacteria</taxon>
        <taxon>Bacillati</taxon>
        <taxon>Bacillota</taxon>
        <taxon>Bacilli</taxon>
        <taxon>Bacillales</taxon>
        <taxon>Fictibacillaceae</taxon>
        <taxon>Fictibacillus</taxon>
    </lineage>
</organism>
<proteinExistence type="inferred from homology"/>
<feature type="transmembrane region" description="Helical" evidence="6">
    <location>
        <begin position="42"/>
        <end position="65"/>
    </location>
</feature>
<evidence type="ECO:0000313" key="9">
    <source>
        <dbReference type="Proteomes" id="UP001172721"/>
    </source>
</evidence>
<sequence>MKNETGGTWMNHSFVRFLMVGVINTLVGLGAIYFLLHGTDATYWVATFFGNTVGACVSYILNRVFTFKSKSPVKGSIIRFAAVILACYVIAYYAAIRWAEWSIHAILPEYGHVADDAAVLIGTGLYTVLNYAGQRWLVFTTEKSVDL</sequence>
<dbReference type="EMBL" id="JAUHTR010000009">
    <property type="protein sequence ID" value="MDN4526183.1"/>
    <property type="molecule type" value="Genomic_DNA"/>
</dbReference>
<dbReference type="InterPro" id="IPR051401">
    <property type="entry name" value="GtrA_CellWall_Glycosyl"/>
</dbReference>
<gene>
    <name evidence="8" type="ORF">QYB97_16990</name>
</gene>
<dbReference type="Proteomes" id="UP001172721">
    <property type="component" value="Unassembled WGS sequence"/>
</dbReference>
<name>A0ABT8HZH1_9BACL</name>
<comment type="similarity">
    <text evidence="2">Belongs to the GtrA family.</text>
</comment>
<accession>A0ABT8HZH1</accession>
<comment type="caution">
    <text evidence="8">The sequence shown here is derived from an EMBL/GenBank/DDBJ whole genome shotgun (WGS) entry which is preliminary data.</text>
</comment>
<evidence type="ECO:0000256" key="5">
    <source>
        <dbReference type="ARBA" id="ARBA00023136"/>
    </source>
</evidence>
<dbReference type="Pfam" id="PF04138">
    <property type="entry name" value="GtrA_DPMS_TM"/>
    <property type="match status" value="1"/>
</dbReference>
<keyword evidence="4 6" id="KW-1133">Transmembrane helix</keyword>
<evidence type="ECO:0000259" key="7">
    <source>
        <dbReference type="Pfam" id="PF04138"/>
    </source>
</evidence>
<keyword evidence="3 6" id="KW-0812">Transmembrane</keyword>
<reference evidence="8" key="1">
    <citation type="submission" date="2023-07" db="EMBL/GenBank/DDBJ databases">
        <title>Fictibacillus sp. isolated from freshwater pond.</title>
        <authorList>
            <person name="Kirdat K."/>
            <person name="Bhat A."/>
            <person name="Mourya A."/>
            <person name="Yadav A."/>
        </authorList>
    </citation>
    <scope>NUCLEOTIDE SEQUENCE</scope>
    <source>
        <strain evidence="8">NE201</strain>
    </source>
</reference>
<feature type="domain" description="GtrA/DPMS transmembrane" evidence="7">
    <location>
        <begin position="16"/>
        <end position="139"/>
    </location>
</feature>
<feature type="transmembrane region" description="Helical" evidence="6">
    <location>
        <begin position="77"/>
        <end position="95"/>
    </location>
</feature>
<dbReference type="RefSeq" id="WP_301167209.1">
    <property type="nucleotide sequence ID" value="NZ_JAUHTR010000009.1"/>
</dbReference>
<evidence type="ECO:0000313" key="8">
    <source>
        <dbReference type="EMBL" id="MDN4526183.1"/>
    </source>
</evidence>
<keyword evidence="9" id="KW-1185">Reference proteome</keyword>
<evidence type="ECO:0000256" key="1">
    <source>
        <dbReference type="ARBA" id="ARBA00004141"/>
    </source>
</evidence>
<evidence type="ECO:0000256" key="3">
    <source>
        <dbReference type="ARBA" id="ARBA00022692"/>
    </source>
</evidence>
<evidence type="ECO:0000256" key="4">
    <source>
        <dbReference type="ARBA" id="ARBA00022989"/>
    </source>
</evidence>
<evidence type="ECO:0000256" key="6">
    <source>
        <dbReference type="SAM" id="Phobius"/>
    </source>
</evidence>
<evidence type="ECO:0000256" key="2">
    <source>
        <dbReference type="ARBA" id="ARBA00009399"/>
    </source>
</evidence>
<dbReference type="InterPro" id="IPR007267">
    <property type="entry name" value="GtrA_DPMS_TM"/>
</dbReference>
<dbReference type="PANTHER" id="PTHR38459">
    <property type="entry name" value="PROPHAGE BACTOPRENOL-LINKED GLUCOSE TRANSLOCASE HOMOLOG"/>
    <property type="match status" value="1"/>
</dbReference>
<protein>
    <submittedName>
        <fullName evidence="8">GtrA family protein</fullName>
    </submittedName>
</protein>
<feature type="transmembrane region" description="Helical" evidence="6">
    <location>
        <begin position="14"/>
        <end position="36"/>
    </location>
</feature>